<dbReference type="Proteomes" id="UP001305779">
    <property type="component" value="Unassembled WGS sequence"/>
</dbReference>
<evidence type="ECO:0000256" key="1">
    <source>
        <dbReference type="SAM" id="Phobius"/>
    </source>
</evidence>
<gene>
    <name evidence="2" type="ORF">PRZ48_012150</name>
</gene>
<feature type="transmembrane region" description="Helical" evidence="1">
    <location>
        <begin position="12"/>
        <end position="40"/>
    </location>
</feature>
<accession>A0ABR0E451</accession>
<dbReference type="InterPro" id="IPR013901">
    <property type="entry name" value="Anthrone_oxy"/>
</dbReference>
<reference evidence="2 3" key="1">
    <citation type="journal article" date="2023" name="G3 (Bethesda)">
        <title>A chromosome-level genome assembly of Zasmidium syzygii isolated from banana leaves.</title>
        <authorList>
            <person name="van Westerhoven A.C."/>
            <person name="Mehrabi R."/>
            <person name="Talebi R."/>
            <person name="Steentjes M.B.F."/>
            <person name="Corcolon B."/>
            <person name="Chong P.A."/>
            <person name="Kema G.H.J."/>
            <person name="Seidl M.F."/>
        </authorList>
    </citation>
    <scope>NUCLEOTIDE SEQUENCE [LARGE SCALE GENOMIC DNA]</scope>
    <source>
        <strain evidence="2 3">P124</strain>
    </source>
</reference>
<evidence type="ECO:0008006" key="4">
    <source>
        <dbReference type="Google" id="ProtNLM"/>
    </source>
</evidence>
<keyword evidence="1" id="KW-0812">Transmembrane</keyword>
<organism evidence="2 3">
    <name type="scientific">Zasmidium cellare</name>
    <name type="common">Wine cellar mold</name>
    <name type="synonym">Racodium cellare</name>
    <dbReference type="NCBI Taxonomy" id="395010"/>
    <lineage>
        <taxon>Eukaryota</taxon>
        <taxon>Fungi</taxon>
        <taxon>Dikarya</taxon>
        <taxon>Ascomycota</taxon>
        <taxon>Pezizomycotina</taxon>
        <taxon>Dothideomycetes</taxon>
        <taxon>Dothideomycetidae</taxon>
        <taxon>Mycosphaerellales</taxon>
        <taxon>Mycosphaerellaceae</taxon>
        <taxon>Zasmidium</taxon>
    </lineage>
</organism>
<feature type="transmembrane region" description="Helical" evidence="1">
    <location>
        <begin position="92"/>
        <end position="109"/>
    </location>
</feature>
<sequence length="177" mass="19662">MALLATIAAPVPVIALALTITLFFVSGIAWCFNLWVIPLIRLNTSDSAIDQHKETVRRGGVWLEPLNAAIAASFAILAGLSTQHASPEEAALWKYYAAASFVLVQVAWWERVFVFSLDDAIAAMKDDKTNFKGERPHFHSGSQPEFHRLLSRWMVMHAARPTLPFIAAVIALWPRIP</sequence>
<keyword evidence="1" id="KW-1133">Transmembrane helix</keyword>
<dbReference type="EMBL" id="JAXOVC010000010">
    <property type="protein sequence ID" value="KAK4496170.1"/>
    <property type="molecule type" value="Genomic_DNA"/>
</dbReference>
<evidence type="ECO:0000313" key="2">
    <source>
        <dbReference type="EMBL" id="KAK4496170.1"/>
    </source>
</evidence>
<keyword evidence="1" id="KW-0472">Membrane</keyword>
<keyword evidence="3" id="KW-1185">Reference proteome</keyword>
<comment type="caution">
    <text evidence="2">The sequence shown here is derived from an EMBL/GenBank/DDBJ whole genome shotgun (WGS) entry which is preliminary data.</text>
</comment>
<evidence type="ECO:0000313" key="3">
    <source>
        <dbReference type="Proteomes" id="UP001305779"/>
    </source>
</evidence>
<proteinExistence type="predicted"/>
<name>A0ABR0E451_ZASCE</name>
<protein>
    <recommendedName>
        <fullName evidence="4">DUF1772 domain-containing protein</fullName>
    </recommendedName>
</protein>
<feature type="transmembrane region" description="Helical" evidence="1">
    <location>
        <begin position="61"/>
        <end position="80"/>
    </location>
</feature>
<dbReference type="Pfam" id="PF08592">
    <property type="entry name" value="Anthrone_oxy"/>
    <property type="match status" value="1"/>
</dbReference>